<dbReference type="AlphaFoldDB" id="A0A953M1H6"/>
<proteinExistence type="predicted"/>
<accession>A0A953M1H6</accession>
<comment type="caution">
    <text evidence="1">The sequence shown here is derived from an EMBL/GenBank/DDBJ whole genome shotgun (WGS) entry which is preliminary data.</text>
</comment>
<reference evidence="1" key="2">
    <citation type="submission" date="2021-08" db="EMBL/GenBank/DDBJ databases">
        <authorList>
            <person name="Dalcin Martins P."/>
        </authorList>
    </citation>
    <scope>NUCLEOTIDE SEQUENCE</scope>
    <source>
        <strain evidence="1">MAG_39</strain>
    </source>
</reference>
<organism evidence="1 2">
    <name type="scientific">Candidatus Nitrobium versatile</name>
    <dbReference type="NCBI Taxonomy" id="2884831"/>
    <lineage>
        <taxon>Bacteria</taxon>
        <taxon>Pseudomonadati</taxon>
        <taxon>Nitrospirota</taxon>
        <taxon>Nitrospiria</taxon>
        <taxon>Nitrospirales</taxon>
        <taxon>Nitrospiraceae</taxon>
        <taxon>Candidatus Nitrobium</taxon>
    </lineage>
</organism>
<dbReference type="EMBL" id="JAIOIV010000040">
    <property type="protein sequence ID" value="MBZ0155643.1"/>
    <property type="molecule type" value="Genomic_DNA"/>
</dbReference>
<protein>
    <recommendedName>
        <fullName evidence="3">ParB/Sulfiredoxin domain-containing protein</fullName>
    </recommendedName>
</protein>
<evidence type="ECO:0000313" key="1">
    <source>
        <dbReference type="EMBL" id="MBZ0155643.1"/>
    </source>
</evidence>
<evidence type="ECO:0008006" key="3">
    <source>
        <dbReference type="Google" id="ProtNLM"/>
    </source>
</evidence>
<gene>
    <name evidence="1" type="ORF">K8I29_05425</name>
</gene>
<reference evidence="1" key="1">
    <citation type="journal article" date="2021" name="bioRxiv">
        <title>Unraveling nitrogen, sulfur and carbon metabolic pathways and microbial community transcriptional responses to substrate deprivation and toxicity stresses in a bioreactor mimicking anoxic brackish coastal sediment conditions.</title>
        <authorList>
            <person name="Martins P.D."/>
            <person name="Echeveste M.J."/>
            <person name="Arshad A."/>
            <person name="Kurth J."/>
            <person name="Ouboter H."/>
            <person name="Jetten M.S.M."/>
            <person name="Welte C.U."/>
        </authorList>
    </citation>
    <scope>NUCLEOTIDE SEQUENCE</scope>
    <source>
        <strain evidence="1">MAG_39</strain>
    </source>
</reference>
<evidence type="ECO:0000313" key="2">
    <source>
        <dbReference type="Proteomes" id="UP000705867"/>
    </source>
</evidence>
<sequence length="483" mass="55000">MKKDIWQTKHLSVTSLHLDTKNPRLGREVSARAPREIIQYLFEHDKAIEVAQSIALRGYFPNEPLLAVQEDSRYVVVEGNRRLAALKALREPGLLEGTLARQIERFSRRVTDPKTIATVPVTIAPSRRATDRQIVGRHIGSPVLAWQAENRASFILDKLEEGYENDELRDDLGFSLADIQKARQTRAIADMARSLDLPDEVKAKLDRPRAKLFTTLERVFDSSVGRESLKVVPDAEHGLRGTTTKSEFIRGFERLVTDVVLGKQSSRTLNTNDNIRAYFDSWETSERPADRRGSFVPADIIIGKSVASVSNKPLPVASLKKTKQVSKTVLPRDFKVRFGNDRLVDIRRELTRLRREDYPNAGAVLLRVFFELAIMHYLERSGELPKIIQKLGGKGQLPYGTPTMKQLVPEIIRISENNLPKDKAIKVEKAIRYDPAAPFTLSDLHAFVHQADLPSDRDIWQFWIRTEPLFRLMLEDDVKDENK</sequence>
<dbReference type="Proteomes" id="UP000705867">
    <property type="component" value="Unassembled WGS sequence"/>
</dbReference>
<dbReference type="CDD" id="cd16387">
    <property type="entry name" value="ParB_N_Srx"/>
    <property type="match status" value="1"/>
</dbReference>
<name>A0A953M1H6_9BACT</name>